<dbReference type="InterPro" id="IPR012942">
    <property type="entry name" value="SRR1-like"/>
</dbReference>
<keyword evidence="4" id="KW-1185">Reference proteome</keyword>
<evidence type="ECO:0000259" key="2">
    <source>
        <dbReference type="Pfam" id="PF07985"/>
    </source>
</evidence>
<evidence type="ECO:0000313" key="4">
    <source>
        <dbReference type="Proteomes" id="UP000005239"/>
    </source>
</evidence>
<gene>
    <name evidence="3" type="primary">WBGene00106101</name>
</gene>
<feature type="region of interest" description="Disordered" evidence="1">
    <location>
        <begin position="1"/>
        <end position="47"/>
    </location>
</feature>
<name>A0A8R1YBC8_PRIPA</name>
<dbReference type="PANTHER" id="PTHR28626:SF7">
    <property type="entry name" value="OS04G0588900 PROTEIN"/>
    <property type="match status" value="1"/>
</dbReference>
<dbReference type="GO" id="GO:0003723">
    <property type="term" value="F:RNA binding"/>
    <property type="evidence" value="ECO:0000318"/>
    <property type="project" value="GO_Central"/>
</dbReference>
<dbReference type="PANTHER" id="PTHR28626">
    <property type="entry name" value="SRR1-LIKE PROTEIN"/>
    <property type="match status" value="1"/>
</dbReference>
<reference evidence="3" key="2">
    <citation type="submission" date="2022-06" db="UniProtKB">
        <authorList>
            <consortium name="EnsemblMetazoa"/>
        </authorList>
    </citation>
    <scope>IDENTIFICATION</scope>
    <source>
        <strain evidence="3">PS312</strain>
    </source>
</reference>
<feature type="domain" description="SRR1-like" evidence="2">
    <location>
        <begin position="74"/>
        <end position="243"/>
    </location>
</feature>
<dbReference type="InterPro" id="IPR040044">
    <property type="entry name" value="SRR1L"/>
</dbReference>
<accession>A0A8R1YBC8</accession>
<dbReference type="Proteomes" id="UP000005239">
    <property type="component" value="Unassembled WGS sequence"/>
</dbReference>
<dbReference type="EnsemblMetazoa" id="PPA16547.1">
    <property type="protein sequence ID" value="PPA16547.1"/>
    <property type="gene ID" value="WBGene00106101"/>
</dbReference>
<proteinExistence type="predicted"/>
<evidence type="ECO:0000313" key="3">
    <source>
        <dbReference type="EnsemblMetazoa" id="PPA16547.1"/>
    </source>
</evidence>
<dbReference type="GO" id="GO:0005762">
    <property type="term" value="C:mitochondrial large ribosomal subunit"/>
    <property type="evidence" value="ECO:0000318"/>
    <property type="project" value="GO_Central"/>
</dbReference>
<dbReference type="Pfam" id="PF07985">
    <property type="entry name" value="SRR1"/>
    <property type="match status" value="1"/>
</dbReference>
<organism evidence="3 4">
    <name type="scientific">Pristionchus pacificus</name>
    <name type="common">Parasitic nematode worm</name>
    <dbReference type="NCBI Taxonomy" id="54126"/>
    <lineage>
        <taxon>Eukaryota</taxon>
        <taxon>Metazoa</taxon>
        <taxon>Ecdysozoa</taxon>
        <taxon>Nematoda</taxon>
        <taxon>Chromadorea</taxon>
        <taxon>Rhabditida</taxon>
        <taxon>Rhabditina</taxon>
        <taxon>Diplogasteromorpha</taxon>
        <taxon>Diplogasteroidea</taxon>
        <taxon>Neodiplogasteridae</taxon>
        <taxon>Pristionchus</taxon>
    </lineage>
</organism>
<reference evidence="4" key="1">
    <citation type="journal article" date="2008" name="Nat. Genet.">
        <title>The Pristionchus pacificus genome provides a unique perspective on nematode lifestyle and parasitism.</title>
        <authorList>
            <person name="Dieterich C."/>
            <person name="Clifton S.W."/>
            <person name="Schuster L.N."/>
            <person name="Chinwalla A."/>
            <person name="Delehaunty K."/>
            <person name="Dinkelacker I."/>
            <person name="Fulton L."/>
            <person name="Fulton R."/>
            <person name="Godfrey J."/>
            <person name="Minx P."/>
            <person name="Mitreva M."/>
            <person name="Roeseler W."/>
            <person name="Tian H."/>
            <person name="Witte H."/>
            <person name="Yang S.P."/>
            <person name="Wilson R.K."/>
            <person name="Sommer R.J."/>
        </authorList>
    </citation>
    <scope>NUCLEOTIDE SEQUENCE [LARGE SCALE GENOMIC DNA]</scope>
    <source>
        <strain evidence="4">PS312</strain>
    </source>
</reference>
<dbReference type="GO" id="GO:0032543">
    <property type="term" value="P:mitochondrial translation"/>
    <property type="evidence" value="ECO:0000318"/>
    <property type="project" value="GO_Central"/>
</dbReference>
<dbReference type="GO" id="GO:0003735">
    <property type="term" value="F:structural constituent of ribosome"/>
    <property type="evidence" value="ECO:0000318"/>
    <property type="project" value="GO_Central"/>
</dbReference>
<evidence type="ECO:0000256" key="1">
    <source>
        <dbReference type="SAM" id="MobiDB-lite"/>
    </source>
</evidence>
<dbReference type="AlphaFoldDB" id="A0A8R1YBC8"/>
<sequence length="256" mass="28955">MNHEFSMEDDGFTRVWRSKKQRTAGGAAASTGPRKTAPCTMRVDGDTHDVDTTMRRARERMEHEREMVAWTQRELERALRGRPLTQVLILGNGNFDGPLEPGAVQLTLALRMAESFPSASVHFQDPQCSAVECAWLEEKGVRVRRQTDMQPPEMNDESGCRLVFFVHNPHGLMEKLLSSEWKSGGTARTVLVCNDYGGWTEEEFEGAIDGRMPASREFVGKAKIRRLPSFEPFPFAFHDTAMIYLEEDAQLTDTVE</sequence>
<protein>
    <recommendedName>
        <fullName evidence="2">SRR1-like domain-containing protein</fullName>
    </recommendedName>
</protein>